<dbReference type="Proteomes" id="UP001597191">
    <property type="component" value="Unassembled WGS sequence"/>
</dbReference>
<organism evidence="5 6">
    <name type="scientific">Lapidilactobacillus gannanensis</name>
    <dbReference type="NCBI Taxonomy" id="2486002"/>
    <lineage>
        <taxon>Bacteria</taxon>
        <taxon>Bacillati</taxon>
        <taxon>Bacillota</taxon>
        <taxon>Bacilli</taxon>
        <taxon>Lactobacillales</taxon>
        <taxon>Lactobacillaceae</taxon>
        <taxon>Lapidilactobacillus</taxon>
    </lineage>
</organism>
<comment type="caution">
    <text evidence="5">The sequence shown here is derived from an EMBL/GenBank/DDBJ whole genome shotgun (WGS) entry which is preliminary data.</text>
</comment>
<dbReference type="Gene3D" id="3.40.1390.30">
    <property type="entry name" value="NIF3 (NGG1p interacting factor 3)-like"/>
    <property type="match status" value="2"/>
</dbReference>
<keyword evidence="4" id="KW-0479">Metal-binding</keyword>
<dbReference type="EMBL" id="JBHTOH010000087">
    <property type="protein sequence ID" value="MFD1411755.1"/>
    <property type="molecule type" value="Genomic_DNA"/>
</dbReference>
<dbReference type="Pfam" id="PF01784">
    <property type="entry name" value="DUF34_NIF3"/>
    <property type="match status" value="1"/>
</dbReference>
<comment type="subunit">
    <text evidence="2">Homohexamer.</text>
</comment>
<reference evidence="6" key="1">
    <citation type="journal article" date="2019" name="Int. J. Syst. Evol. Microbiol.">
        <title>The Global Catalogue of Microorganisms (GCM) 10K type strain sequencing project: providing services to taxonomists for standard genome sequencing and annotation.</title>
        <authorList>
            <consortium name="The Broad Institute Genomics Platform"/>
            <consortium name="The Broad Institute Genome Sequencing Center for Infectious Disease"/>
            <person name="Wu L."/>
            <person name="Ma J."/>
        </authorList>
    </citation>
    <scope>NUCLEOTIDE SEQUENCE [LARGE SCALE GENOMIC DNA]</scope>
    <source>
        <strain evidence="6">CCM 8937</strain>
    </source>
</reference>
<evidence type="ECO:0000256" key="4">
    <source>
        <dbReference type="ARBA" id="ARBA00022723"/>
    </source>
</evidence>
<name>A0ABW4BQ77_9LACO</name>
<comment type="similarity">
    <text evidence="1">Belongs to the GTP cyclohydrolase I type 2/NIF3 family.</text>
</comment>
<accession>A0ABW4BQ77</accession>
<evidence type="ECO:0000256" key="1">
    <source>
        <dbReference type="ARBA" id="ARBA00006964"/>
    </source>
</evidence>
<evidence type="ECO:0000313" key="6">
    <source>
        <dbReference type="Proteomes" id="UP001597191"/>
    </source>
</evidence>
<proteinExistence type="inferred from homology"/>
<dbReference type="RefSeq" id="WP_125650076.1">
    <property type="nucleotide sequence ID" value="NZ_JBHTOH010000087.1"/>
</dbReference>
<dbReference type="InterPro" id="IPR002678">
    <property type="entry name" value="DUF34/NIF3"/>
</dbReference>
<dbReference type="SUPFAM" id="SSF102705">
    <property type="entry name" value="NIF3 (NGG1p interacting factor 3)-like"/>
    <property type="match status" value="1"/>
</dbReference>
<dbReference type="InterPro" id="IPR036069">
    <property type="entry name" value="DUF34/NIF3_sf"/>
</dbReference>
<gene>
    <name evidence="5" type="ORF">ACFQ4R_09175</name>
</gene>
<dbReference type="PANTHER" id="PTHR13799:SF14">
    <property type="entry name" value="GTP CYCLOHYDROLASE 1 TYPE 2 HOMOLOG"/>
    <property type="match status" value="1"/>
</dbReference>
<protein>
    <recommendedName>
        <fullName evidence="3">GTP cyclohydrolase 1 type 2 homolog</fullName>
    </recommendedName>
</protein>
<evidence type="ECO:0000256" key="2">
    <source>
        <dbReference type="ARBA" id="ARBA00011643"/>
    </source>
</evidence>
<sequence length="271" mass="29989">MLNPTVEQVIERIESFAPPAFAEPHDPVGLQLGNRQQPVKKIMVTLDVRPEVVAEAIANQIDLIIAHHPMMFHPAHNLDFQDPQNQMYADLIQHSIAVFAAHTNLDEIPAGMNHWLAQALGLTQCQPFNRQLKADPTVKAYLGVVGQLAQPQTVQQFAKFCQQQFQLTGLRMITHKPQQLVQKVAIIGGDGGKFYPAAIAAGADVFVTGDVYYHTAHDMLAHGLSVLDPGHHIEAIIKQQLPPLLRQWAKQAGWSVTITSSQLSTDPFQFI</sequence>
<dbReference type="NCBIfam" id="TIGR00486">
    <property type="entry name" value="YbgI_SA1388"/>
    <property type="match status" value="1"/>
</dbReference>
<dbReference type="PANTHER" id="PTHR13799">
    <property type="entry name" value="NGG1 INTERACTING FACTOR 3"/>
    <property type="match status" value="1"/>
</dbReference>
<keyword evidence="6" id="KW-1185">Reference proteome</keyword>
<evidence type="ECO:0000256" key="3">
    <source>
        <dbReference type="ARBA" id="ARBA00022112"/>
    </source>
</evidence>
<evidence type="ECO:0000313" key="5">
    <source>
        <dbReference type="EMBL" id="MFD1411755.1"/>
    </source>
</evidence>